<dbReference type="GO" id="GO:0004531">
    <property type="term" value="F:deoxyribonuclease II activity"/>
    <property type="evidence" value="ECO:0007669"/>
    <property type="project" value="InterPro"/>
</dbReference>
<dbReference type="EMBL" id="JYDL01000023">
    <property type="protein sequence ID" value="KRX23481.1"/>
    <property type="molecule type" value="Genomic_DNA"/>
</dbReference>
<dbReference type="PANTHER" id="PTHR10858:SF23">
    <property type="entry name" value="DEOXYRIBONUCLEASE II"/>
    <property type="match status" value="1"/>
</dbReference>
<evidence type="ECO:0000256" key="3">
    <source>
        <dbReference type="SAM" id="SignalP"/>
    </source>
</evidence>
<evidence type="ECO:0000313" key="4">
    <source>
        <dbReference type="EMBL" id="KRX23481.1"/>
    </source>
</evidence>
<feature type="chain" id="PRO_5006868606" evidence="3">
    <location>
        <begin position="29"/>
        <end position="493"/>
    </location>
</feature>
<dbReference type="Proteomes" id="UP000054630">
    <property type="component" value="Unassembled WGS sequence"/>
</dbReference>
<dbReference type="Pfam" id="PF03265">
    <property type="entry name" value="DNase_II"/>
    <property type="match status" value="1"/>
</dbReference>
<evidence type="ECO:0000313" key="5">
    <source>
        <dbReference type="Proteomes" id="UP000054630"/>
    </source>
</evidence>
<dbReference type="GO" id="GO:0006309">
    <property type="term" value="P:apoptotic DNA fragmentation"/>
    <property type="evidence" value="ECO:0007669"/>
    <property type="project" value="TreeGrafter"/>
</dbReference>
<organism evidence="4 5">
    <name type="scientific">Trichinella nelsoni</name>
    <dbReference type="NCBI Taxonomy" id="6336"/>
    <lineage>
        <taxon>Eukaryota</taxon>
        <taxon>Metazoa</taxon>
        <taxon>Ecdysozoa</taxon>
        <taxon>Nematoda</taxon>
        <taxon>Enoplea</taxon>
        <taxon>Dorylaimia</taxon>
        <taxon>Trichinellida</taxon>
        <taxon>Trichinellidae</taxon>
        <taxon>Trichinella</taxon>
    </lineage>
</organism>
<protein>
    <submittedName>
        <fullName evidence="4">Plancitoxin-1</fullName>
    </submittedName>
</protein>
<comment type="similarity">
    <text evidence="1">Belongs to the DNase II family.</text>
</comment>
<evidence type="ECO:0000256" key="1">
    <source>
        <dbReference type="ARBA" id="ARBA00007527"/>
    </source>
</evidence>
<evidence type="ECO:0000256" key="2">
    <source>
        <dbReference type="ARBA" id="ARBA00022801"/>
    </source>
</evidence>
<comment type="caution">
    <text evidence="4">The sequence shown here is derived from an EMBL/GenBank/DDBJ whole genome shotgun (WGS) entry which is preliminary data.</text>
</comment>
<name>A0A0V0S9S7_9BILA</name>
<dbReference type="InterPro" id="IPR004947">
    <property type="entry name" value="DNase_II"/>
</dbReference>
<feature type="signal peptide" evidence="3">
    <location>
        <begin position="1"/>
        <end position="28"/>
    </location>
</feature>
<gene>
    <name evidence="4" type="ORF">T07_11136</name>
</gene>
<dbReference type="AlphaFoldDB" id="A0A0V0S9S7"/>
<reference evidence="4 5" key="1">
    <citation type="submission" date="2015-01" db="EMBL/GenBank/DDBJ databases">
        <title>Evolution of Trichinella species and genotypes.</title>
        <authorList>
            <person name="Korhonen P.K."/>
            <person name="Edoardo P."/>
            <person name="Giuseppe L.R."/>
            <person name="Gasser R.B."/>
        </authorList>
    </citation>
    <scope>NUCLEOTIDE SEQUENCE [LARGE SCALE GENOMIC DNA]</scope>
    <source>
        <strain evidence="4">ISS37</strain>
    </source>
</reference>
<dbReference type="OrthoDB" id="5916554at2759"/>
<keyword evidence="3" id="KW-0732">Signal</keyword>
<keyword evidence="5" id="KW-1185">Reference proteome</keyword>
<accession>A0A0V0S9S7</accession>
<dbReference type="PANTHER" id="PTHR10858">
    <property type="entry name" value="DEOXYRIBONUCLEASE II"/>
    <property type="match status" value="1"/>
</dbReference>
<proteinExistence type="inferred from homology"/>
<sequence length="493" mass="54879">MSYSKRYLITCIRWILVLWANFPNISQATSKCQNAAGAGDVDWAILYKAPAQTNGKILFAGAVGGNWAGSPQSVTLNNGHSFAKALEHVIGADVNNKFISYNNIPPDVPKVKTKSNSKGVLMMDTSNTDAASWIVHTVPGFPKARTGYLFPPAEVQKGHLLICLTIKEDQIDTIAMTLRIATPLIYYNDIPDTQMNSRPNLRKLVFGESRILPPLAVIKDTSTATAPGLKVTIYSKGEKSRYEIYRKILLKKLKSTVKVWTARDSKLKSDCRISGRNIRLVTSPISVNGDQSTLENDVSQWLVTETGNKFCAVDKPYQKSQAMEPAMAVCIDDATISARFKEIAQNRFPKLAISPPLGAVDGCKRALENCIGVGCTGGALHDSPITSQLTQRLHRSLGYVITTVSKIRSISCNDRLFSQMYEQNDEEFNRLLMHTGVRWLLKGVCLNRFCDVFETILEFFDNKEPSLRELGKESNMIKSRRDLPYHNSHQLRA</sequence>
<keyword evidence="2" id="KW-0378">Hydrolase</keyword>